<dbReference type="EMBL" id="CP000249">
    <property type="protein sequence ID" value="ABD12167.1"/>
    <property type="molecule type" value="Genomic_DNA"/>
</dbReference>
<protein>
    <submittedName>
        <fullName evidence="2">Transcriptional regulator, ArsR family</fullName>
    </submittedName>
</protein>
<keyword evidence="3" id="KW-1185">Reference proteome</keyword>
<accession>Q2J975</accession>
<dbReference type="InterPro" id="IPR036390">
    <property type="entry name" value="WH_DNA-bd_sf"/>
</dbReference>
<dbReference type="OrthoDB" id="9788770at2"/>
<dbReference type="KEGG" id="fra:Francci3_2809"/>
<dbReference type="InterPro" id="IPR036388">
    <property type="entry name" value="WH-like_DNA-bd_sf"/>
</dbReference>
<feature type="region of interest" description="Disordered" evidence="1">
    <location>
        <begin position="210"/>
        <end position="249"/>
    </location>
</feature>
<sequence>MLEVAVIDDPAAAGAALDPVRARLLAALAEPGSASTLATPVGLSRQRVNYHLRALERHGLVELVEERRRGNCTERVLRATAASYVISPTALPAVAPDPGRSPDQRSARWLLALGARLVREIGDLLTGATAARQRLATFAIDSEIRFASAADRAAFAAELGETVAALVGRYHDTTAAGGRSHRFVVALHPSVTRPERVAVGSNAGSEAGEGILGLGTAGPTGIDGPTSAAGLTSAAGPTGTDGPTATKEN</sequence>
<dbReference type="STRING" id="106370.Francci3_2809"/>
<dbReference type="Pfam" id="PF12840">
    <property type="entry name" value="HTH_20"/>
    <property type="match status" value="1"/>
</dbReference>
<organism evidence="2 3">
    <name type="scientific">Frankia casuarinae (strain DSM 45818 / CECT 9043 / HFP020203 / CcI3)</name>
    <dbReference type="NCBI Taxonomy" id="106370"/>
    <lineage>
        <taxon>Bacteria</taxon>
        <taxon>Bacillati</taxon>
        <taxon>Actinomycetota</taxon>
        <taxon>Actinomycetes</taxon>
        <taxon>Frankiales</taxon>
        <taxon>Frankiaceae</taxon>
        <taxon>Frankia</taxon>
    </lineage>
</organism>
<evidence type="ECO:0000313" key="3">
    <source>
        <dbReference type="Proteomes" id="UP000001937"/>
    </source>
</evidence>
<feature type="compositionally biased region" description="Low complexity" evidence="1">
    <location>
        <begin position="232"/>
        <end position="249"/>
    </location>
</feature>
<dbReference type="HOGENOM" id="CLU_097480_0_0_11"/>
<proteinExistence type="predicted"/>
<dbReference type="eggNOG" id="COG0640">
    <property type="taxonomic scope" value="Bacteria"/>
</dbReference>
<dbReference type="Proteomes" id="UP000001937">
    <property type="component" value="Chromosome"/>
</dbReference>
<dbReference type="CDD" id="cd00090">
    <property type="entry name" value="HTH_ARSR"/>
    <property type="match status" value="1"/>
</dbReference>
<evidence type="ECO:0000313" key="2">
    <source>
        <dbReference type="EMBL" id="ABD12167.1"/>
    </source>
</evidence>
<dbReference type="SUPFAM" id="SSF46785">
    <property type="entry name" value="Winged helix' DNA-binding domain"/>
    <property type="match status" value="1"/>
</dbReference>
<dbReference type="RefSeq" id="WP_011437196.1">
    <property type="nucleotide sequence ID" value="NC_007777.1"/>
</dbReference>
<evidence type="ECO:0000256" key="1">
    <source>
        <dbReference type="SAM" id="MobiDB-lite"/>
    </source>
</evidence>
<dbReference type="AlphaFoldDB" id="Q2J975"/>
<gene>
    <name evidence="2" type="ordered locus">Francci3_2809</name>
</gene>
<reference evidence="2 3" key="1">
    <citation type="journal article" date="2007" name="Genome Res.">
        <title>Genome characteristics of facultatively symbiotic Frankia sp. strains reflect host range and host plant biogeography.</title>
        <authorList>
            <person name="Normand P."/>
            <person name="Lapierre P."/>
            <person name="Tisa L.S."/>
            <person name="Gogarten J.P."/>
            <person name="Alloisio N."/>
            <person name="Bagnarol E."/>
            <person name="Bassi C.A."/>
            <person name="Berry A.M."/>
            <person name="Bickhart D.M."/>
            <person name="Choisne N."/>
            <person name="Couloux A."/>
            <person name="Cournoyer B."/>
            <person name="Cruveiller S."/>
            <person name="Daubin V."/>
            <person name="Demange N."/>
            <person name="Francino M.P."/>
            <person name="Goltsman E."/>
            <person name="Huang Y."/>
            <person name="Kopp O.R."/>
            <person name="Labarre L."/>
            <person name="Lapidus A."/>
            <person name="Lavire C."/>
            <person name="Marechal J."/>
            <person name="Martinez M."/>
            <person name="Mastronunzio J.E."/>
            <person name="Mullin B.C."/>
            <person name="Niemann J."/>
            <person name="Pujic P."/>
            <person name="Rawnsley T."/>
            <person name="Rouy Z."/>
            <person name="Schenowitz C."/>
            <person name="Sellstedt A."/>
            <person name="Tavares F."/>
            <person name="Tomkins J.P."/>
            <person name="Vallenet D."/>
            <person name="Valverde C."/>
            <person name="Wall L.G."/>
            <person name="Wang Y."/>
            <person name="Medigue C."/>
            <person name="Benson D.R."/>
        </authorList>
    </citation>
    <scope>NUCLEOTIDE SEQUENCE [LARGE SCALE GENOMIC DNA]</scope>
    <source>
        <strain evidence="3">DSM 45818 / CECT 9043 / CcI3</strain>
    </source>
</reference>
<dbReference type="Gene3D" id="1.10.10.10">
    <property type="entry name" value="Winged helix-like DNA-binding domain superfamily/Winged helix DNA-binding domain"/>
    <property type="match status" value="1"/>
</dbReference>
<dbReference type="InterPro" id="IPR011991">
    <property type="entry name" value="ArsR-like_HTH"/>
</dbReference>
<name>Q2J975_FRACC</name>